<accession>A0A5C1NNA9</accession>
<protein>
    <recommendedName>
        <fullName evidence="1">SURF1-like protein</fullName>
    </recommendedName>
</protein>
<dbReference type="CDD" id="cd06662">
    <property type="entry name" value="SURF1"/>
    <property type="match status" value="1"/>
</dbReference>
<comment type="subcellular location">
    <subcellularLocation>
        <location evidence="1">Cell membrane</location>
        <topology evidence="1">Multi-pass membrane protein</topology>
    </subcellularLocation>
</comment>
<sequence length="253" mass="28252">MGFRSDSKSSPETGKQVPGRRLVLWCVLCASLAVLGVYLGIWQWERAADKQAYLEALAEAPRIEAPKAKPVDGTKLLLRGRFEAERTLFLDNVTHDGHLGVAVLTPFIDEIGQRWLVDRGFLETGVSRTDPTVSTPGSEVVIEGRWQAAGHQAPVFGDVMEGKRLQRIEPDAWAEPFSWAGWVHQEKGKGNLPYWWVASVLPPERHLAYAFQWWGLTLVALVALVIGARRLLMDKRGRIRKEGCKAVSQTTET</sequence>
<keyword evidence="1" id="KW-0812">Transmembrane</keyword>
<dbReference type="Pfam" id="PF02104">
    <property type="entry name" value="SURF1"/>
    <property type="match status" value="1"/>
</dbReference>
<dbReference type="Proteomes" id="UP000324285">
    <property type="component" value="Chromosome"/>
</dbReference>
<keyword evidence="1" id="KW-1003">Cell membrane</keyword>
<reference evidence="2" key="1">
    <citation type="submission" date="2021-02" db="EMBL/GenBank/DDBJ databases">
        <title>Strain Y2R2, a novel species of the genus Halomonas.</title>
        <authorList>
            <person name="Huang H."/>
        </authorList>
    </citation>
    <scope>NUCLEOTIDE SEQUENCE</scope>
    <source>
        <strain evidence="2">Y2R2</strain>
    </source>
</reference>
<proteinExistence type="inferred from homology"/>
<dbReference type="InterPro" id="IPR002994">
    <property type="entry name" value="Surf1/Shy1"/>
</dbReference>
<evidence type="ECO:0000313" key="3">
    <source>
        <dbReference type="Proteomes" id="UP000324285"/>
    </source>
</evidence>
<dbReference type="EMBL" id="CP038437">
    <property type="protein sequence ID" value="QEM84023.1"/>
    <property type="molecule type" value="Genomic_DNA"/>
</dbReference>
<keyword evidence="3" id="KW-1185">Reference proteome</keyword>
<comment type="similarity">
    <text evidence="1">Belongs to the SURF1 family.</text>
</comment>
<dbReference type="PROSITE" id="PS50895">
    <property type="entry name" value="SURF1"/>
    <property type="match status" value="1"/>
</dbReference>
<name>A0A5C1NNA9_9GAMM</name>
<keyword evidence="1" id="KW-1133">Transmembrane helix</keyword>
<evidence type="ECO:0000313" key="2">
    <source>
        <dbReference type="EMBL" id="QEM84023.1"/>
    </source>
</evidence>
<dbReference type="GO" id="GO:0005886">
    <property type="term" value="C:plasma membrane"/>
    <property type="evidence" value="ECO:0007669"/>
    <property type="project" value="UniProtKB-SubCell"/>
</dbReference>
<dbReference type="KEGG" id="hbh:E4T21_10360"/>
<organism evidence="2 3">
    <name type="scientific">Halomonas binhaiensis</name>
    <dbReference type="NCBI Taxonomy" id="2562282"/>
    <lineage>
        <taxon>Bacteria</taxon>
        <taxon>Pseudomonadati</taxon>
        <taxon>Pseudomonadota</taxon>
        <taxon>Gammaproteobacteria</taxon>
        <taxon>Oceanospirillales</taxon>
        <taxon>Halomonadaceae</taxon>
        <taxon>Halomonas</taxon>
    </lineage>
</organism>
<feature type="transmembrane region" description="Helical" evidence="1">
    <location>
        <begin position="211"/>
        <end position="232"/>
    </location>
</feature>
<dbReference type="OrthoDB" id="9789940at2"/>
<keyword evidence="1" id="KW-0472">Membrane</keyword>
<gene>
    <name evidence="2" type="ORF">E4T21_10360</name>
</gene>
<dbReference type="AlphaFoldDB" id="A0A5C1NNA9"/>
<evidence type="ECO:0000256" key="1">
    <source>
        <dbReference type="RuleBase" id="RU363076"/>
    </source>
</evidence>
<feature type="transmembrane region" description="Helical" evidence="1">
    <location>
        <begin position="21"/>
        <end position="41"/>
    </location>
</feature>